<evidence type="ECO:0000313" key="2">
    <source>
        <dbReference type="EMBL" id="QJA47457.1"/>
    </source>
</evidence>
<dbReference type="EMBL" id="MT144043">
    <property type="protein sequence ID" value="QJA47457.1"/>
    <property type="molecule type" value="Genomic_DNA"/>
</dbReference>
<dbReference type="EMBL" id="MT143841">
    <property type="protein sequence ID" value="QJB03362.1"/>
    <property type="molecule type" value="Genomic_DNA"/>
</dbReference>
<reference evidence="2" key="1">
    <citation type="submission" date="2020-03" db="EMBL/GenBank/DDBJ databases">
        <title>The deep terrestrial virosphere.</title>
        <authorList>
            <person name="Holmfeldt K."/>
            <person name="Nilsson E."/>
            <person name="Simone D."/>
            <person name="Lopez-Fernandez M."/>
            <person name="Wu X."/>
            <person name="de Brujin I."/>
            <person name="Lundin D."/>
            <person name="Andersson A."/>
            <person name="Bertilsson S."/>
            <person name="Dopson M."/>
        </authorList>
    </citation>
    <scope>NUCLEOTIDE SEQUENCE</scope>
    <source>
        <strain evidence="3">MM171A01695</strain>
        <strain evidence="4">MM171B00773</strain>
        <strain evidence="2">TM448A00672</strain>
    </source>
</reference>
<organism evidence="2">
    <name type="scientific">viral metagenome</name>
    <dbReference type="NCBI Taxonomy" id="1070528"/>
    <lineage>
        <taxon>unclassified sequences</taxon>
        <taxon>metagenomes</taxon>
        <taxon>organismal metagenomes</taxon>
    </lineage>
</organism>
<name>A0A6H1ZJG0_9ZZZZ</name>
<evidence type="ECO:0000256" key="1">
    <source>
        <dbReference type="SAM" id="Phobius"/>
    </source>
</evidence>
<sequence>MRKWLRGRKTYLVGITAILAAVGGYAGGEIDVVGLVTAILAAAGGMSLRAGVG</sequence>
<dbReference type="AlphaFoldDB" id="A0A6H1ZJG0"/>
<keyword evidence="1" id="KW-0812">Transmembrane</keyword>
<gene>
    <name evidence="3" type="ORF">MM171A01695_0008</name>
    <name evidence="4" type="ORF">MM171B00773_0014</name>
    <name evidence="2" type="ORF">TM448A00672_0023</name>
</gene>
<keyword evidence="1" id="KW-0472">Membrane</keyword>
<dbReference type="EMBL" id="MT143594">
    <property type="protein sequence ID" value="QJA98609.1"/>
    <property type="molecule type" value="Genomic_DNA"/>
</dbReference>
<keyword evidence="1" id="KW-1133">Transmembrane helix</keyword>
<proteinExistence type="predicted"/>
<feature type="transmembrane region" description="Helical" evidence="1">
    <location>
        <begin position="32"/>
        <end position="52"/>
    </location>
</feature>
<protein>
    <submittedName>
        <fullName evidence="2">Uncharacterized protein</fullName>
    </submittedName>
</protein>
<evidence type="ECO:0000313" key="3">
    <source>
        <dbReference type="EMBL" id="QJA98609.1"/>
    </source>
</evidence>
<evidence type="ECO:0000313" key="4">
    <source>
        <dbReference type="EMBL" id="QJB03362.1"/>
    </source>
</evidence>
<accession>A0A6H1ZJG0</accession>